<gene>
    <name evidence="1" type="ORF">SAMN05444362_11284</name>
</gene>
<keyword evidence="2" id="KW-1185">Reference proteome</keyword>
<evidence type="ECO:0000313" key="1">
    <source>
        <dbReference type="EMBL" id="SHF93967.1"/>
    </source>
</evidence>
<name>A0A1M5FQX4_9BACT</name>
<accession>A0A1M5FQX4</accession>
<protein>
    <recommendedName>
        <fullName evidence="3">Bacteriocin-type signal sequence-containing protein</fullName>
    </recommendedName>
</protein>
<dbReference type="EMBL" id="FQUC01000012">
    <property type="protein sequence ID" value="SHF93967.1"/>
    <property type="molecule type" value="Genomic_DNA"/>
</dbReference>
<proteinExistence type="predicted"/>
<dbReference type="AlphaFoldDB" id="A0A1M5FQX4"/>
<reference evidence="2" key="1">
    <citation type="submission" date="2016-11" db="EMBL/GenBank/DDBJ databases">
        <authorList>
            <person name="Varghese N."/>
            <person name="Submissions S."/>
        </authorList>
    </citation>
    <scope>NUCLEOTIDE SEQUENCE [LARGE SCALE GENOMIC DNA]</scope>
    <source>
        <strain evidence="2">DSM 27370</strain>
    </source>
</reference>
<dbReference type="RefSeq" id="WP_157257533.1">
    <property type="nucleotide sequence ID" value="NZ_BBXL01000011.1"/>
</dbReference>
<sequence length="45" mass="5129">MKTKIKQLNKTEMNKLQGGACKVLQYTIKYGDARGDIPFQALKTR</sequence>
<dbReference type="Proteomes" id="UP000184480">
    <property type="component" value="Unassembled WGS sequence"/>
</dbReference>
<evidence type="ECO:0008006" key="3">
    <source>
        <dbReference type="Google" id="ProtNLM"/>
    </source>
</evidence>
<evidence type="ECO:0000313" key="2">
    <source>
        <dbReference type="Proteomes" id="UP000184480"/>
    </source>
</evidence>
<organism evidence="1 2">
    <name type="scientific">Dysgonomonas macrotermitis</name>
    <dbReference type="NCBI Taxonomy" id="1346286"/>
    <lineage>
        <taxon>Bacteria</taxon>
        <taxon>Pseudomonadati</taxon>
        <taxon>Bacteroidota</taxon>
        <taxon>Bacteroidia</taxon>
        <taxon>Bacteroidales</taxon>
        <taxon>Dysgonomonadaceae</taxon>
        <taxon>Dysgonomonas</taxon>
    </lineage>
</organism>
<dbReference type="STRING" id="1346286.SAMN05444362_11284"/>